<dbReference type="GO" id="GO:0005737">
    <property type="term" value="C:cytoplasm"/>
    <property type="evidence" value="ECO:0007669"/>
    <property type="project" value="TreeGrafter"/>
</dbReference>
<dbReference type="PANTHER" id="PTHR10241">
    <property type="entry name" value="LETHAL 2 GIANT LARVAE PROTEIN"/>
    <property type="match status" value="1"/>
</dbReference>
<evidence type="ECO:0000313" key="5">
    <source>
        <dbReference type="EMBL" id="KAK2075661.1"/>
    </source>
</evidence>
<keyword evidence="6" id="KW-1185">Reference proteome</keyword>
<accession>A0AAD9MLN0</accession>
<dbReference type="EMBL" id="JASFZW010000014">
    <property type="protein sequence ID" value="KAK2075661.1"/>
    <property type="molecule type" value="Genomic_DNA"/>
</dbReference>
<dbReference type="Gene3D" id="2.130.10.10">
    <property type="entry name" value="YVTN repeat-like/Quinoprotein amine dehydrogenase"/>
    <property type="match status" value="2"/>
</dbReference>
<gene>
    <name evidence="5" type="ORF">QBZ16_001769</name>
</gene>
<keyword evidence="2" id="KW-0268">Exocytosis</keyword>
<dbReference type="AlphaFoldDB" id="A0AAD9MLN0"/>
<evidence type="ECO:0000313" key="6">
    <source>
        <dbReference type="Proteomes" id="UP001255856"/>
    </source>
</evidence>
<dbReference type="GO" id="GO:0045159">
    <property type="term" value="F:myosin II binding"/>
    <property type="evidence" value="ECO:0007669"/>
    <property type="project" value="TreeGrafter"/>
</dbReference>
<reference evidence="5" key="1">
    <citation type="submission" date="2021-01" db="EMBL/GenBank/DDBJ databases">
        <authorList>
            <person name="Eckstrom K.M.E."/>
        </authorList>
    </citation>
    <scope>NUCLEOTIDE SEQUENCE</scope>
    <source>
        <strain evidence="5">UVCC 0001</strain>
    </source>
</reference>
<name>A0AAD9MLN0_PROWI</name>
<feature type="region of interest" description="Disordered" evidence="4">
    <location>
        <begin position="763"/>
        <end position="794"/>
    </location>
</feature>
<dbReference type="InterPro" id="IPR015943">
    <property type="entry name" value="WD40/YVTN_repeat-like_dom_sf"/>
</dbReference>
<dbReference type="GO" id="GO:0005886">
    <property type="term" value="C:plasma membrane"/>
    <property type="evidence" value="ECO:0007669"/>
    <property type="project" value="TreeGrafter"/>
</dbReference>
<comment type="similarity">
    <text evidence="1">Belongs to the WD repeat L(2)GL family.</text>
</comment>
<dbReference type="PROSITE" id="PS50082">
    <property type="entry name" value="WD_REPEATS_2"/>
    <property type="match status" value="1"/>
</dbReference>
<dbReference type="GO" id="GO:0005096">
    <property type="term" value="F:GTPase activator activity"/>
    <property type="evidence" value="ECO:0007669"/>
    <property type="project" value="TreeGrafter"/>
</dbReference>
<dbReference type="SUPFAM" id="SSF50978">
    <property type="entry name" value="WD40 repeat-like"/>
    <property type="match status" value="1"/>
</dbReference>
<dbReference type="GO" id="GO:0019905">
    <property type="term" value="F:syntaxin binding"/>
    <property type="evidence" value="ECO:0007669"/>
    <property type="project" value="TreeGrafter"/>
</dbReference>
<dbReference type="GO" id="GO:0006887">
    <property type="term" value="P:exocytosis"/>
    <property type="evidence" value="ECO:0007669"/>
    <property type="project" value="UniProtKB-KW"/>
</dbReference>
<dbReference type="PANTHER" id="PTHR10241:SF25">
    <property type="entry name" value="TOMOSYN, ISOFORM C"/>
    <property type="match status" value="1"/>
</dbReference>
<protein>
    <submittedName>
        <fullName evidence="5">Uncharacterized protein</fullName>
    </submittedName>
</protein>
<sequence length="953" mass="98022">MNLSTRHIQRALQNAAGPLRESPTLPPDALSAHDLSLRVAGGTGFPAAADSLAFDSSQSLLAVGTSDGRVKLIGAVGVEPTLQTPSCSPTMYLEFLENRGALAGEIQLIGVDRFELLSSTQLEEDDAITAAVPLGEEPYLVLGCRSGAIRTVALLGDTGLPAEPNCPVASVSLRRYTVTGEQIGRRSPVAALDVVARTPGRPLLLIASASADPPVVWDVRAQQVICACPATEPSRGGVASACWLGAVGEGIAVGYERGAVAVFAAPAAAHASPPGVANPIAQAEPVTLLAAPRPDLGPVRSLQLVLGLEELGPCMLVRGGQVEGEPDMLSFLPLQRAKGPARLVPWFGNVQAHALALMVLTEGGQLVVHELQTWTPTPLTLPFQELPPVVLARLVDAAKKGAGVASGAHAAQDTGRRSRVGGQSRRGALLFTGHRDGRVRLWDATLEAPQLLATTPAGAATQRLRVVTALEVCADSGLVAVGHAGGAVRVFQFCAGPRTVQVRRPDAPDNSHSLRQGPGLQLVLQSEGHADDIQALTLLRSAAGLPTLAIADTSGACSCVDLATGSAAAGPSPCGPILLLRAFEGDVDDSTGDKTTLERATATTLLAATNDGALCLLREQDLRLAAAGTVVRPKSAARPLALAVLDDQGRVLEAKGRGVDIGVDEAAERGAFSYVSRWAGKEEGAEAAAGAGRAPDWRRSTSNQTDRSSALENAPESDESDEDAALDAALAVALQQQQHGSKKGRLPFAGPLKKLAATSAALVDRGRSAPTSPTQGEPLSPGASPLRAGSLEGAAEERGAAMAALAAHYGLELPEHGHSSDASSEDLDGGDEARRAAFAVVCTEEHLRLYTLGALAEGRRGTARKAAFDCRAVAAGVVGNRGRPAVVVVHADATLTVHSLPGLTCLARRPLPPGCGPEPGPLGGAPGGRAGAAGHWRRALCALARRTGHFLQR</sequence>
<evidence type="ECO:0000256" key="2">
    <source>
        <dbReference type="ARBA" id="ARBA00022483"/>
    </source>
</evidence>
<keyword evidence="3" id="KW-0853">WD repeat</keyword>
<dbReference type="GO" id="GO:0006893">
    <property type="term" value="P:Golgi to plasma membrane transport"/>
    <property type="evidence" value="ECO:0007669"/>
    <property type="project" value="TreeGrafter"/>
</dbReference>
<dbReference type="InterPro" id="IPR036322">
    <property type="entry name" value="WD40_repeat_dom_sf"/>
</dbReference>
<feature type="region of interest" description="Disordered" evidence="4">
    <location>
        <begin position="686"/>
        <end position="723"/>
    </location>
</feature>
<feature type="repeat" description="WD" evidence="3">
    <location>
        <begin position="427"/>
        <end position="443"/>
    </location>
</feature>
<dbReference type="InterPro" id="IPR001680">
    <property type="entry name" value="WD40_rpt"/>
</dbReference>
<organism evidence="5 6">
    <name type="scientific">Prototheca wickerhamii</name>
    <dbReference type="NCBI Taxonomy" id="3111"/>
    <lineage>
        <taxon>Eukaryota</taxon>
        <taxon>Viridiplantae</taxon>
        <taxon>Chlorophyta</taxon>
        <taxon>core chlorophytes</taxon>
        <taxon>Trebouxiophyceae</taxon>
        <taxon>Chlorellales</taxon>
        <taxon>Chlorellaceae</taxon>
        <taxon>Prototheca</taxon>
    </lineage>
</organism>
<feature type="compositionally biased region" description="Polar residues" evidence="4">
    <location>
        <begin position="700"/>
        <end position="711"/>
    </location>
</feature>
<evidence type="ECO:0000256" key="3">
    <source>
        <dbReference type="PROSITE-ProRule" id="PRU00221"/>
    </source>
</evidence>
<proteinExistence type="inferred from homology"/>
<evidence type="ECO:0000256" key="4">
    <source>
        <dbReference type="SAM" id="MobiDB-lite"/>
    </source>
</evidence>
<comment type="caution">
    <text evidence="5">The sequence shown here is derived from an EMBL/GenBank/DDBJ whole genome shotgun (WGS) entry which is preliminary data.</text>
</comment>
<dbReference type="Proteomes" id="UP001255856">
    <property type="component" value="Unassembled WGS sequence"/>
</dbReference>
<evidence type="ECO:0000256" key="1">
    <source>
        <dbReference type="ARBA" id="ARBA00008070"/>
    </source>
</evidence>